<feature type="binding site" evidence="6">
    <location>
        <position position="213"/>
    </location>
    <ligand>
        <name>[4Fe-4S] cluster</name>
        <dbReference type="ChEBI" id="CHEBI:49883"/>
    </ligand>
</feature>
<keyword evidence="1 6" id="KW-0004">4Fe-4S</keyword>
<dbReference type="GO" id="GO:0046872">
    <property type="term" value="F:metal ion binding"/>
    <property type="evidence" value="ECO:0007669"/>
    <property type="project" value="UniProtKB-KW"/>
</dbReference>
<keyword evidence="6" id="KW-0479">Metal-binding</keyword>
<keyword evidence="6" id="KW-0413">Isomerase</keyword>
<dbReference type="GO" id="GO:0016887">
    <property type="term" value="F:ATP hydrolysis activity"/>
    <property type="evidence" value="ECO:0007669"/>
    <property type="project" value="RHEA"/>
</dbReference>
<keyword evidence="9" id="KW-1185">Reference proteome</keyword>
<dbReference type="GO" id="GO:0051539">
    <property type="term" value="F:4 iron, 4 sulfur cluster binding"/>
    <property type="evidence" value="ECO:0007669"/>
    <property type="project" value="UniProtKB-UniRule"/>
</dbReference>
<evidence type="ECO:0000256" key="3">
    <source>
        <dbReference type="ARBA" id="ARBA00022801"/>
    </source>
</evidence>
<dbReference type="GO" id="GO:0005524">
    <property type="term" value="F:ATP binding"/>
    <property type="evidence" value="ECO:0007669"/>
    <property type="project" value="UniProtKB-UniRule"/>
</dbReference>
<evidence type="ECO:0000256" key="2">
    <source>
        <dbReference type="ARBA" id="ARBA00022741"/>
    </source>
</evidence>
<dbReference type="GO" id="GO:0043139">
    <property type="term" value="F:5'-3' DNA helicase activity"/>
    <property type="evidence" value="ECO:0007669"/>
    <property type="project" value="UniProtKB-UniRule"/>
</dbReference>
<evidence type="ECO:0000256" key="5">
    <source>
        <dbReference type="ARBA" id="ARBA00023125"/>
    </source>
</evidence>
<keyword evidence="3 6" id="KW-0378">Hydrolase</keyword>
<reference evidence="8 9" key="1">
    <citation type="submission" date="2018-05" db="EMBL/GenBank/DDBJ databases">
        <title>Genomic Encyclopedia of Type Strains, Phase IV (KMG-IV): sequencing the most valuable type-strain genomes for metagenomic binning, comparative biology and taxonomic classification.</title>
        <authorList>
            <person name="Goeker M."/>
        </authorList>
    </citation>
    <scope>NUCLEOTIDE SEQUENCE [LARGE SCALE GENOMIC DNA]</scope>
    <source>
        <strain evidence="8 9">DSM 29661</strain>
    </source>
</reference>
<dbReference type="Proteomes" id="UP000247555">
    <property type="component" value="Unassembled WGS sequence"/>
</dbReference>
<dbReference type="PANTHER" id="PTHR11472">
    <property type="entry name" value="DNA REPAIR DEAD HELICASE RAD3/XP-D SUBFAMILY MEMBER"/>
    <property type="match status" value="1"/>
</dbReference>
<dbReference type="PANTHER" id="PTHR11472:SF59">
    <property type="entry name" value="ATP-DEPENDENT DNA HELICASE DING"/>
    <property type="match status" value="1"/>
</dbReference>
<comment type="catalytic activity">
    <reaction evidence="6">
        <text>ATP + H2O = ADP + phosphate + H(+)</text>
        <dbReference type="Rhea" id="RHEA:13065"/>
        <dbReference type="ChEBI" id="CHEBI:15377"/>
        <dbReference type="ChEBI" id="CHEBI:15378"/>
        <dbReference type="ChEBI" id="CHEBI:30616"/>
        <dbReference type="ChEBI" id="CHEBI:43474"/>
        <dbReference type="ChEBI" id="CHEBI:456216"/>
        <dbReference type="EC" id="5.6.2.3"/>
    </reaction>
</comment>
<keyword evidence="4 6" id="KW-0067">ATP-binding</keyword>
<name>A0A318KW71_9NEIS</name>
<dbReference type="InterPro" id="IPR045028">
    <property type="entry name" value="DinG/Rad3-like"/>
</dbReference>
<dbReference type="InterPro" id="IPR006555">
    <property type="entry name" value="ATP-dep_Helicase_C"/>
</dbReference>
<keyword evidence="5 6" id="KW-0238">DNA-binding</keyword>
<dbReference type="Pfam" id="PF13307">
    <property type="entry name" value="Helicase_C_2"/>
    <property type="match status" value="1"/>
</dbReference>
<dbReference type="InterPro" id="IPR027417">
    <property type="entry name" value="P-loop_NTPase"/>
</dbReference>
<gene>
    <name evidence="6" type="primary">dinG</name>
    <name evidence="8" type="ORF">DFR34_101304</name>
</gene>
<evidence type="ECO:0000313" key="8">
    <source>
        <dbReference type="EMBL" id="PXX82070.1"/>
    </source>
</evidence>
<protein>
    <recommendedName>
        <fullName evidence="6">ATP-dependent DNA helicase DinG</fullName>
        <ecNumber evidence="6">5.6.2.3</ecNumber>
    </recommendedName>
    <alternativeName>
        <fullName evidence="6">DNA 5'-3' helicase DinG</fullName>
    </alternativeName>
</protein>
<evidence type="ECO:0000256" key="1">
    <source>
        <dbReference type="ARBA" id="ARBA00022485"/>
    </source>
</evidence>
<dbReference type="InterPro" id="IPR011545">
    <property type="entry name" value="DEAD/DEAH_box_helicase_dom"/>
</dbReference>
<feature type="binding site" evidence="6">
    <location>
        <position position="132"/>
    </location>
    <ligand>
        <name>[4Fe-4S] cluster</name>
        <dbReference type="ChEBI" id="CHEBI:49883"/>
    </ligand>
</feature>
<feature type="binding site" evidence="6">
    <location>
        <position position="219"/>
    </location>
    <ligand>
        <name>[4Fe-4S] cluster</name>
        <dbReference type="ChEBI" id="CHEBI:49883"/>
    </ligand>
</feature>
<dbReference type="GO" id="GO:0003677">
    <property type="term" value="F:DNA binding"/>
    <property type="evidence" value="ECO:0007669"/>
    <property type="project" value="UniProtKB-UniRule"/>
</dbReference>
<dbReference type="SMART" id="SM00491">
    <property type="entry name" value="HELICc2"/>
    <property type="match status" value="1"/>
</dbReference>
<keyword evidence="6" id="KW-0408">Iron</keyword>
<dbReference type="GO" id="GO:0033677">
    <property type="term" value="F:DNA/RNA helicase activity"/>
    <property type="evidence" value="ECO:0007669"/>
    <property type="project" value="TreeGrafter"/>
</dbReference>
<keyword evidence="2 6" id="KW-0547">Nucleotide-binding</keyword>
<keyword evidence="6" id="KW-0411">Iron-sulfur</keyword>
<dbReference type="Pfam" id="PF00270">
    <property type="entry name" value="DEAD"/>
    <property type="match status" value="1"/>
</dbReference>
<comment type="function">
    <text evidence="6">DNA-dependent ATPase and 5'-3' DNA helicase. Unwinds D-loops, R-loops, forked DNA and G-quadruplex DNA.</text>
</comment>
<keyword evidence="6 8" id="KW-0347">Helicase</keyword>
<dbReference type="HAMAP" id="MF_02205">
    <property type="entry name" value="DinG_proteobact"/>
    <property type="match status" value="1"/>
</dbReference>
<dbReference type="Gene3D" id="3.40.50.300">
    <property type="entry name" value="P-loop containing nucleotide triphosphate hydrolases"/>
    <property type="match status" value="2"/>
</dbReference>
<dbReference type="GO" id="GO:0009432">
    <property type="term" value="P:SOS response"/>
    <property type="evidence" value="ECO:0007669"/>
    <property type="project" value="TreeGrafter"/>
</dbReference>
<dbReference type="InterPro" id="IPR014013">
    <property type="entry name" value="Helic_SF1/SF2_ATP-bd_DinG/Rad3"/>
</dbReference>
<dbReference type="AlphaFoldDB" id="A0A318KW71"/>
<evidence type="ECO:0000313" key="9">
    <source>
        <dbReference type="Proteomes" id="UP000247555"/>
    </source>
</evidence>
<dbReference type="GO" id="GO:0006281">
    <property type="term" value="P:DNA repair"/>
    <property type="evidence" value="ECO:0007669"/>
    <property type="project" value="TreeGrafter"/>
</dbReference>
<dbReference type="EC" id="5.6.2.3" evidence="6"/>
<dbReference type="OrthoDB" id="9805194at2"/>
<comment type="cofactor">
    <cofactor evidence="6">
        <name>[4Fe-4S] cluster</name>
        <dbReference type="ChEBI" id="CHEBI:49883"/>
    </cofactor>
    <text evidence="6">Binds 1 [4Fe-4S] cluster.</text>
</comment>
<feature type="binding site" evidence="6">
    <location>
        <position position="208"/>
    </location>
    <ligand>
        <name>[4Fe-4S] cluster</name>
        <dbReference type="ChEBI" id="CHEBI:49883"/>
    </ligand>
</feature>
<comment type="caution">
    <text evidence="8">The sequence shown here is derived from an EMBL/GenBank/DDBJ whole genome shotgun (WGS) entry which is preliminary data.</text>
</comment>
<sequence>MLTDAEKDAIRHHYQAIGKSLPGFRPRAAQRQMLASIAQAFARSKPREGDALPERNGESIVVVEGPTGVGKSLAYLLAGCVMAKSRGKKLVISSATIALQEQLVNRDLPFVLSHSGLEASFALAKGRGRYLCPYRLYQHTADASQGELLAPDPNMLLWNHKPEKRELEQLKRMADAFYYRRWDGDRDAFDETVEDRLWSRVTNDRHGCLKSACPNRSECPFYVARDQLDQVDIVVSNHDLLLADASMGGGVILPPPIDTFYCIDEAHQLAKKAINQFAADHQVQQALWWLDKLDATVGRAEALISRKELATQALDAATGCAQGLGELAQLLTPLAQLEPSADEPEPTWLLENGELPENMALTAANLNVSAATLLKQLTAVQDALVEARRDKNEDSGQIDQLGSELGFFIARAEALAAVWALMCATPPEGAPPIAKWITTRQPGSGRRDWQVCASPVSAAADLANNLWRLAAGAVLTSATLRSLGSFDLLLAQTGLKWLGDTECVALESPFDFQRQGELYVPAMRASPKDAPAHTAEIIQLLPKLIDAAAPLGTLVLFTSRRQMQEVHDGLPAELAACVLVQGSLPKAVLLARHHERLAAQQASVIFGLDSFAEGLDLPGEACVQVILAKLPFAMPDDPVGQTLSQWIESRGGNPFIEITVPEASIKLIQAVGRLIRTETDYGRVTILDNRLLRQAYGKKLLAALPPFRRL</sequence>
<dbReference type="InterPro" id="IPR039000">
    <property type="entry name" value="DinG_proteobact"/>
</dbReference>
<evidence type="ECO:0000256" key="4">
    <source>
        <dbReference type="ARBA" id="ARBA00022840"/>
    </source>
</evidence>
<dbReference type="SUPFAM" id="SSF52540">
    <property type="entry name" value="P-loop containing nucleoside triphosphate hydrolases"/>
    <property type="match status" value="1"/>
</dbReference>
<dbReference type="EMBL" id="QJKI01000001">
    <property type="protein sequence ID" value="PXX82070.1"/>
    <property type="molecule type" value="Genomic_DNA"/>
</dbReference>
<accession>A0A318KW71</accession>
<proteinExistence type="inferred from homology"/>
<comment type="similarity">
    <text evidence="6">Belongs to the helicase family. DinG subfamily. Type 1 sub-subfamily.</text>
</comment>
<evidence type="ECO:0000256" key="6">
    <source>
        <dbReference type="HAMAP-Rule" id="MF_02205"/>
    </source>
</evidence>
<organism evidence="8 9">
    <name type="scientific">Rivihabitans pingtungensis</name>
    <dbReference type="NCBI Taxonomy" id="1054498"/>
    <lineage>
        <taxon>Bacteria</taxon>
        <taxon>Pseudomonadati</taxon>
        <taxon>Pseudomonadota</taxon>
        <taxon>Betaproteobacteria</taxon>
        <taxon>Neisseriales</taxon>
        <taxon>Aquaspirillaceae</taxon>
        <taxon>Rivihabitans</taxon>
    </lineage>
</organism>
<dbReference type="NCBIfam" id="NF008729">
    <property type="entry name" value="PRK11747.1"/>
    <property type="match status" value="1"/>
</dbReference>
<feature type="domain" description="Helicase ATP-binding" evidence="7">
    <location>
        <begin position="16"/>
        <end position="317"/>
    </location>
</feature>
<dbReference type="RefSeq" id="WP_110389479.1">
    <property type="nucleotide sequence ID" value="NZ_CALCOA010000051.1"/>
</dbReference>
<dbReference type="PROSITE" id="PS51193">
    <property type="entry name" value="HELICASE_ATP_BIND_2"/>
    <property type="match status" value="1"/>
</dbReference>
<evidence type="ECO:0000259" key="7">
    <source>
        <dbReference type="PROSITE" id="PS51193"/>
    </source>
</evidence>
<dbReference type="FunFam" id="3.40.50.300:FF:000437">
    <property type="entry name" value="ATP-dependent DNA helicase DinG"/>
    <property type="match status" value="1"/>
</dbReference>